<dbReference type="PANTHER" id="PTHR47890:SF1">
    <property type="entry name" value="LD24308P"/>
    <property type="match status" value="1"/>
</dbReference>
<dbReference type="InterPro" id="IPR032062">
    <property type="entry name" value="DUF4803"/>
</dbReference>
<comment type="caution">
    <text evidence="1">The sequence shown here is derived from an EMBL/GenBank/DDBJ whole genome shotgun (WGS) entry which is preliminary data.</text>
</comment>
<dbReference type="Pfam" id="PF16061">
    <property type="entry name" value="DUF4803"/>
    <property type="match status" value="1"/>
</dbReference>
<accession>A0AAV7IC40</accession>
<dbReference type="Proteomes" id="UP000826195">
    <property type="component" value="Unassembled WGS sequence"/>
</dbReference>
<dbReference type="EMBL" id="JAHXZJ010001864">
    <property type="protein sequence ID" value="KAH0549314.1"/>
    <property type="molecule type" value="Genomic_DNA"/>
</dbReference>
<dbReference type="PANTHER" id="PTHR47890">
    <property type="entry name" value="LD24308P"/>
    <property type="match status" value="1"/>
</dbReference>
<proteinExistence type="predicted"/>
<organism evidence="1 2">
    <name type="scientific">Cotesia glomerata</name>
    <name type="common">Lepidopteran parasitic wasp</name>
    <name type="synonym">Apanteles glomeratus</name>
    <dbReference type="NCBI Taxonomy" id="32391"/>
    <lineage>
        <taxon>Eukaryota</taxon>
        <taxon>Metazoa</taxon>
        <taxon>Ecdysozoa</taxon>
        <taxon>Arthropoda</taxon>
        <taxon>Hexapoda</taxon>
        <taxon>Insecta</taxon>
        <taxon>Pterygota</taxon>
        <taxon>Neoptera</taxon>
        <taxon>Endopterygota</taxon>
        <taxon>Hymenoptera</taxon>
        <taxon>Apocrita</taxon>
        <taxon>Ichneumonoidea</taxon>
        <taxon>Braconidae</taxon>
        <taxon>Microgastrinae</taxon>
        <taxon>Cotesia</taxon>
    </lineage>
</organism>
<evidence type="ECO:0000313" key="1">
    <source>
        <dbReference type="EMBL" id="KAH0549314.1"/>
    </source>
</evidence>
<name>A0AAV7IC40_COTGL</name>
<protein>
    <submittedName>
        <fullName evidence="1">Uncharacterized protein</fullName>
    </submittedName>
</protein>
<gene>
    <name evidence="1" type="ORF">KQX54_008098</name>
</gene>
<evidence type="ECO:0000313" key="2">
    <source>
        <dbReference type="Proteomes" id="UP000826195"/>
    </source>
</evidence>
<sequence length="397" mass="46962">MNSIIEYIRNIELKTLNDYNLNSSLINKTNYEVLKIIFKDGLNVLSDFDEVSENSNFENFDSKWDDFIKMLSFHETNSHNSSETYAFLNMNYQVRNHDEKIGLLTDTFKYIIEDNSDNIDYFCHGVFKTSKHILGYFNYENYANEYINIIQAVRKSTDSLLMSNEKLTKSNSCGKFTSFRQLLFNYYKRMLFVQVKYSIVNYYMWIIEQQCNNSSYRDSTNKARIYSMKLQDIMNSTVKALDGINYYVYQCDPGVHERSSENTYIELKRMIQTIIIDEKNLTSSRSCNNRCNLERIANDISNETECQEFLDCKELSTDYYVCEMDNDVRRYEWFEDSYGHTYGNKNDDTCHGNMKLLSSYFEEPFFDNCAYCVCTCKMNLYSAIEEIPGIHQKLILC</sequence>
<dbReference type="AlphaFoldDB" id="A0AAV7IC40"/>
<reference evidence="1 2" key="1">
    <citation type="journal article" date="2021" name="J. Hered.">
        <title>A chromosome-level genome assembly of the parasitoid wasp, Cotesia glomerata (Hymenoptera: Braconidae).</title>
        <authorList>
            <person name="Pinto B.J."/>
            <person name="Weis J.J."/>
            <person name="Gamble T."/>
            <person name="Ode P.J."/>
            <person name="Paul R."/>
            <person name="Zaspel J.M."/>
        </authorList>
    </citation>
    <scope>NUCLEOTIDE SEQUENCE [LARGE SCALE GENOMIC DNA]</scope>
    <source>
        <strain evidence="1">CgM1</strain>
    </source>
</reference>
<keyword evidence="2" id="KW-1185">Reference proteome</keyword>